<keyword evidence="1 7" id="KW-1003">Cell membrane</keyword>
<protein>
    <recommendedName>
        <fullName evidence="7">Endolytic murein transglycosylase</fullName>
        <ecNumber evidence="7">4.2.2.29</ecNumber>
    </recommendedName>
    <alternativeName>
        <fullName evidence="7">Peptidoglycan lytic transglycosylase</fullName>
    </alternativeName>
    <alternativeName>
        <fullName evidence="7">Peptidoglycan polymerization terminase</fullName>
    </alternativeName>
</protein>
<dbReference type="Gene3D" id="3.30.1490.480">
    <property type="entry name" value="Endolytic murein transglycosylase"/>
    <property type="match status" value="1"/>
</dbReference>
<dbReference type="InterPro" id="IPR003770">
    <property type="entry name" value="MLTG-like"/>
</dbReference>
<dbReference type="EMBL" id="PFBA01000013">
    <property type="protein sequence ID" value="PIT92683.1"/>
    <property type="molecule type" value="Genomic_DNA"/>
</dbReference>
<dbReference type="NCBIfam" id="TIGR00247">
    <property type="entry name" value="endolytic transglycosylase MltG"/>
    <property type="match status" value="1"/>
</dbReference>
<comment type="subcellular location">
    <subcellularLocation>
        <location evidence="7">Cell membrane</location>
        <topology evidence="7">Single-pass membrane protein</topology>
    </subcellularLocation>
</comment>
<evidence type="ECO:0000256" key="2">
    <source>
        <dbReference type="ARBA" id="ARBA00022692"/>
    </source>
</evidence>
<comment type="similarity">
    <text evidence="7">Belongs to the transglycosylase MltG family.</text>
</comment>
<comment type="caution">
    <text evidence="8">The sequence shown here is derived from an EMBL/GenBank/DDBJ whole genome shotgun (WGS) entry which is preliminary data.</text>
</comment>
<organism evidence="8 9">
    <name type="scientific">Candidatus Harrisonbacteria bacterium CG10_big_fil_rev_8_21_14_0_10_42_17</name>
    <dbReference type="NCBI Taxonomy" id="1974584"/>
    <lineage>
        <taxon>Bacteria</taxon>
        <taxon>Candidatus Harrisoniibacteriota</taxon>
    </lineage>
</organism>
<feature type="site" description="Important for catalytic activity" evidence="7">
    <location>
        <position position="231"/>
    </location>
</feature>
<dbReference type="GO" id="GO:0008932">
    <property type="term" value="F:lytic endotransglycosylase activity"/>
    <property type="evidence" value="ECO:0007669"/>
    <property type="project" value="UniProtKB-UniRule"/>
</dbReference>
<evidence type="ECO:0000256" key="3">
    <source>
        <dbReference type="ARBA" id="ARBA00022989"/>
    </source>
</evidence>
<dbReference type="HAMAP" id="MF_02065">
    <property type="entry name" value="MltG"/>
    <property type="match status" value="1"/>
</dbReference>
<gene>
    <name evidence="7" type="primary">mltG</name>
    <name evidence="8" type="ORF">COU08_01665</name>
</gene>
<accession>A0A2M6WIU7</accession>
<evidence type="ECO:0000256" key="7">
    <source>
        <dbReference type="HAMAP-Rule" id="MF_02065"/>
    </source>
</evidence>
<feature type="transmembrane region" description="Helical" evidence="7">
    <location>
        <begin position="20"/>
        <end position="38"/>
    </location>
</feature>
<dbReference type="GO" id="GO:0009252">
    <property type="term" value="P:peptidoglycan biosynthetic process"/>
    <property type="evidence" value="ECO:0007669"/>
    <property type="project" value="UniProtKB-UniRule"/>
</dbReference>
<reference evidence="9" key="1">
    <citation type="submission" date="2017-09" db="EMBL/GenBank/DDBJ databases">
        <title>Depth-based differentiation of microbial function through sediment-hosted aquifers and enrichment of novel symbionts in the deep terrestrial subsurface.</title>
        <authorList>
            <person name="Probst A.J."/>
            <person name="Ladd B."/>
            <person name="Jarett J.K."/>
            <person name="Geller-Mcgrath D.E."/>
            <person name="Sieber C.M.K."/>
            <person name="Emerson J.B."/>
            <person name="Anantharaman K."/>
            <person name="Thomas B.C."/>
            <person name="Malmstrom R."/>
            <person name="Stieglmeier M."/>
            <person name="Klingl A."/>
            <person name="Woyke T."/>
            <person name="Ryan C.M."/>
            <person name="Banfield J.F."/>
        </authorList>
    </citation>
    <scope>NUCLEOTIDE SEQUENCE [LARGE SCALE GENOMIC DNA]</scope>
</reference>
<keyword evidence="4 7" id="KW-0472">Membrane</keyword>
<evidence type="ECO:0000256" key="4">
    <source>
        <dbReference type="ARBA" id="ARBA00023136"/>
    </source>
</evidence>
<dbReference type="AlphaFoldDB" id="A0A2M6WIU7"/>
<sequence length="351" mass="39768">MTQVSQHSTTPLFKGSSTALFIIGLLLFVSLFFLYFFYSLSPVSQSDVPHLFSISEGDGLEMIAENLESDGIVRSAAAVKFYSFITGVAHQLKPGMYTLSPSDSSQRIIRSLVSGLPRDVSVLIIEGATTREIDQLLAEHNILEPGELISFPWTTLRDDYPFLITARDLEGFLFPDTYRFFPHSQPEDVVRKLLDGWKQNVWPFLEFYQNQRDDGRNFYNKLILASLLEKEIPFFEDRQIVTGILEKRLHLGIALQVDATVIYAICDKQFKGCPQLSLNDLQFDSPFNTYVSRGLPPTPIGNPGVQAIRAALSPVPSDYFFYISDPKTKRTIFAETLDEHARNRRTYLISS</sequence>
<evidence type="ECO:0000313" key="9">
    <source>
        <dbReference type="Proteomes" id="UP000228635"/>
    </source>
</evidence>
<dbReference type="Pfam" id="PF02618">
    <property type="entry name" value="YceG"/>
    <property type="match status" value="1"/>
</dbReference>
<dbReference type="Proteomes" id="UP000228635">
    <property type="component" value="Unassembled WGS sequence"/>
</dbReference>
<dbReference type="PANTHER" id="PTHR30518:SF2">
    <property type="entry name" value="ENDOLYTIC MUREIN TRANSGLYCOSYLASE"/>
    <property type="match status" value="1"/>
</dbReference>
<dbReference type="EC" id="4.2.2.29" evidence="7"/>
<name>A0A2M6WIU7_9BACT</name>
<evidence type="ECO:0000256" key="6">
    <source>
        <dbReference type="ARBA" id="ARBA00023316"/>
    </source>
</evidence>
<keyword evidence="6 7" id="KW-0961">Cell wall biogenesis/degradation</keyword>
<proteinExistence type="inferred from homology"/>
<evidence type="ECO:0000256" key="5">
    <source>
        <dbReference type="ARBA" id="ARBA00023239"/>
    </source>
</evidence>
<dbReference type="GO" id="GO:0005886">
    <property type="term" value="C:plasma membrane"/>
    <property type="evidence" value="ECO:0007669"/>
    <property type="project" value="UniProtKB-SubCell"/>
</dbReference>
<dbReference type="PANTHER" id="PTHR30518">
    <property type="entry name" value="ENDOLYTIC MUREIN TRANSGLYCOSYLASE"/>
    <property type="match status" value="1"/>
</dbReference>
<dbReference type="GO" id="GO:0071555">
    <property type="term" value="P:cell wall organization"/>
    <property type="evidence" value="ECO:0007669"/>
    <property type="project" value="UniProtKB-KW"/>
</dbReference>
<keyword evidence="3 7" id="KW-1133">Transmembrane helix</keyword>
<comment type="catalytic activity">
    <reaction evidence="7">
        <text>a peptidoglycan chain = a peptidoglycan chain with N-acetyl-1,6-anhydromuramyl-[peptide] at the reducing end + a peptidoglycan chain with N-acetylglucosamine at the non-reducing end.</text>
        <dbReference type="EC" id="4.2.2.29"/>
    </reaction>
</comment>
<evidence type="ECO:0000256" key="1">
    <source>
        <dbReference type="ARBA" id="ARBA00022475"/>
    </source>
</evidence>
<keyword evidence="2 7" id="KW-0812">Transmembrane</keyword>
<keyword evidence="5 7" id="KW-0456">Lyase</keyword>
<evidence type="ECO:0000313" key="8">
    <source>
        <dbReference type="EMBL" id="PIT92683.1"/>
    </source>
</evidence>
<comment type="function">
    <text evidence="7">Functions as a peptidoglycan terminase that cleaves nascent peptidoglycan strands endolytically to terminate their elongation.</text>
</comment>